<dbReference type="Proteomes" id="UP000252187">
    <property type="component" value="Unassembled WGS sequence"/>
</dbReference>
<evidence type="ECO:0000313" key="6">
    <source>
        <dbReference type="EMBL" id="RBA41013.1"/>
    </source>
</evidence>
<dbReference type="InterPro" id="IPR003736">
    <property type="entry name" value="PAAI_dom"/>
</dbReference>
<proteinExistence type="inferred from homology"/>
<dbReference type="InterPro" id="IPR029069">
    <property type="entry name" value="HotDog_dom_sf"/>
</dbReference>
<reference evidence="4 8" key="2">
    <citation type="submission" date="2023-07" db="EMBL/GenBank/DDBJ databases">
        <title>Strategy for survival of the halotoleranting strain Dietzia MX2 from the Yakshinskoe mineral salts deposit.</title>
        <authorList>
            <person name="Kharitonova M.A."/>
            <person name="Kupriyanova-Ashina F.G."/>
            <person name="Shakirov T.R."/>
            <person name="Vafina M.S."/>
            <person name="Ilinskaya O.N."/>
        </authorList>
    </citation>
    <scope>NUCLEOTIDE SEQUENCE [LARGE SCALE GENOMIC DNA]</scope>
    <source>
        <strain evidence="4 8">MX2</strain>
    </source>
</reference>
<comment type="caution">
    <text evidence="6">The sequence shown here is derived from an EMBL/GenBank/DDBJ whole genome shotgun (WGS) entry which is preliminary data.</text>
</comment>
<dbReference type="NCBIfam" id="TIGR00369">
    <property type="entry name" value="unchar_dom_1"/>
    <property type="match status" value="1"/>
</dbReference>
<dbReference type="CDD" id="cd03443">
    <property type="entry name" value="PaaI_thioesterase"/>
    <property type="match status" value="1"/>
</dbReference>
<organism evidence="6 7">
    <name type="scientific">Dietzia maris</name>
    <dbReference type="NCBI Taxonomy" id="37915"/>
    <lineage>
        <taxon>Bacteria</taxon>
        <taxon>Bacillati</taxon>
        <taxon>Actinomycetota</taxon>
        <taxon>Actinomycetes</taxon>
        <taxon>Mycobacteriales</taxon>
        <taxon>Dietziaceae</taxon>
        <taxon>Dietzia</taxon>
    </lineage>
</organism>
<dbReference type="Proteomes" id="UP001185873">
    <property type="component" value="Unassembled WGS sequence"/>
</dbReference>
<dbReference type="Gene3D" id="3.10.129.10">
    <property type="entry name" value="Hotdog Thioesterase"/>
    <property type="match status" value="1"/>
</dbReference>
<feature type="domain" description="Thioesterase" evidence="3">
    <location>
        <begin position="51"/>
        <end position="127"/>
    </location>
</feature>
<dbReference type="GeneID" id="97368781"/>
<dbReference type="AlphaFoldDB" id="A0A365PE12"/>
<dbReference type="Proteomes" id="UP001172702">
    <property type="component" value="Unassembled WGS sequence"/>
</dbReference>
<protein>
    <submittedName>
        <fullName evidence="6">PaaI family thioesterase</fullName>
        <ecNumber evidence="4">3.1.2.-</ecNumber>
    </submittedName>
</protein>
<evidence type="ECO:0000256" key="2">
    <source>
        <dbReference type="ARBA" id="ARBA00022801"/>
    </source>
</evidence>
<dbReference type="RefSeq" id="WP_096905514.1">
    <property type="nucleotide sequence ID" value="NZ_CANNAK010000011.1"/>
</dbReference>
<dbReference type="EC" id="3.1.2.-" evidence="4"/>
<dbReference type="PANTHER" id="PTHR43240">
    <property type="entry name" value="1,4-DIHYDROXY-2-NAPHTHOYL-COA THIOESTERASE 1"/>
    <property type="match status" value="1"/>
</dbReference>
<accession>A0A365PE12</accession>
<evidence type="ECO:0000313" key="8">
    <source>
        <dbReference type="Proteomes" id="UP001172702"/>
    </source>
</evidence>
<dbReference type="STRING" id="37915.A2U19_03015"/>
<evidence type="ECO:0000259" key="3">
    <source>
        <dbReference type="Pfam" id="PF03061"/>
    </source>
</evidence>
<reference evidence="5" key="3">
    <citation type="submission" date="2023-10" db="EMBL/GenBank/DDBJ databases">
        <title>Development of a sustainable strategy for remediation of hydrocarbon-contaminated territories based on the waste exchange concept.</title>
        <authorList>
            <person name="Krivoruchko A."/>
        </authorList>
    </citation>
    <scope>NUCLEOTIDE SEQUENCE</scope>
    <source>
        <strain evidence="5">IEGM 1175</strain>
    </source>
</reference>
<dbReference type="EMBL" id="QNTT01000001">
    <property type="protein sequence ID" value="RBA41013.1"/>
    <property type="molecule type" value="Genomic_DNA"/>
</dbReference>
<keyword evidence="2 4" id="KW-0378">Hydrolase</keyword>
<dbReference type="SUPFAM" id="SSF54637">
    <property type="entry name" value="Thioesterase/thiol ester dehydrase-isomerase"/>
    <property type="match status" value="1"/>
</dbReference>
<evidence type="ECO:0000313" key="7">
    <source>
        <dbReference type="Proteomes" id="UP000252187"/>
    </source>
</evidence>
<dbReference type="PANTHER" id="PTHR43240:SF5">
    <property type="entry name" value="1,4-DIHYDROXY-2-NAPHTHOYL-COA THIOESTERASE 1"/>
    <property type="match status" value="1"/>
</dbReference>
<dbReference type="EMBL" id="JAWLKJ010000001">
    <property type="protein sequence ID" value="MDV6297560.1"/>
    <property type="molecule type" value="Genomic_DNA"/>
</dbReference>
<dbReference type="GO" id="GO:0005829">
    <property type="term" value="C:cytosol"/>
    <property type="evidence" value="ECO:0007669"/>
    <property type="project" value="TreeGrafter"/>
</dbReference>
<comment type="similarity">
    <text evidence="1">Belongs to the thioesterase PaaI family.</text>
</comment>
<keyword evidence="8" id="KW-1185">Reference proteome</keyword>
<dbReference type="EMBL" id="JAUHTB010000001">
    <property type="protein sequence ID" value="MDN4504811.1"/>
    <property type="molecule type" value="Genomic_DNA"/>
</dbReference>
<dbReference type="InterPro" id="IPR006683">
    <property type="entry name" value="Thioestr_dom"/>
</dbReference>
<dbReference type="Pfam" id="PF03061">
    <property type="entry name" value="4HBT"/>
    <property type="match status" value="1"/>
</dbReference>
<gene>
    <name evidence="6" type="ORF">DQ226_00375</name>
    <name evidence="4" type="ORF">QYF62_01870</name>
    <name evidence="5" type="ORF">R3P82_00370</name>
</gene>
<dbReference type="GO" id="GO:0061522">
    <property type="term" value="F:1,4-dihydroxy-2-naphthoyl-CoA thioesterase activity"/>
    <property type="evidence" value="ECO:0007669"/>
    <property type="project" value="TreeGrafter"/>
</dbReference>
<evidence type="ECO:0000313" key="4">
    <source>
        <dbReference type="EMBL" id="MDN4504811.1"/>
    </source>
</evidence>
<name>A0A365PE12_9ACTN</name>
<evidence type="ECO:0000313" key="5">
    <source>
        <dbReference type="EMBL" id="MDV6297560.1"/>
    </source>
</evidence>
<sequence length="138" mass="14589">MSEAARSEFIDMIRSHSGTGFGGGIGMEYTEVTPDKVVVTVTVGPHLHQPYGIVHGGVYCAIAEEVASIAGAVWLGGEGKVVGVNNSTDFLRAVTEGTLTATGTPVHRGRSQQLWRVEIEDDRGRTAAVGQVRLANLQ</sequence>
<evidence type="ECO:0000256" key="1">
    <source>
        <dbReference type="ARBA" id="ARBA00008324"/>
    </source>
</evidence>
<reference evidence="6 7" key="1">
    <citation type="submission" date="2018-06" db="EMBL/GenBank/DDBJ databases">
        <title>Whole genome sequencing of four bacterial strains from South Shetland trench revealing bio-synthetic gene clusters.</title>
        <authorList>
            <person name="Abdel-Mageed W.M."/>
            <person name="Lehri B."/>
            <person name="Jarmusch S.A."/>
            <person name="Miranda K."/>
            <person name="Goodfellow M."/>
            <person name="Jaspars M."/>
            <person name="Karlyshev A.V."/>
        </authorList>
    </citation>
    <scope>NUCLEOTIDE SEQUENCE [LARGE SCALE GENOMIC DNA]</scope>
    <source>
        <strain evidence="6 7">SST1</strain>
    </source>
</reference>